<comment type="caution">
    <text evidence="2">The sequence shown here is derived from an EMBL/GenBank/DDBJ whole genome shotgun (WGS) entry which is preliminary data.</text>
</comment>
<organism evidence="2 3">
    <name type="scientific">Pleurodeles waltl</name>
    <name type="common">Iberian ribbed newt</name>
    <dbReference type="NCBI Taxonomy" id="8319"/>
    <lineage>
        <taxon>Eukaryota</taxon>
        <taxon>Metazoa</taxon>
        <taxon>Chordata</taxon>
        <taxon>Craniata</taxon>
        <taxon>Vertebrata</taxon>
        <taxon>Euteleostomi</taxon>
        <taxon>Amphibia</taxon>
        <taxon>Batrachia</taxon>
        <taxon>Caudata</taxon>
        <taxon>Salamandroidea</taxon>
        <taxon>Salamandridae</taxon>
        <taxon>Pleurodelinae</taxon>
        <taxon>Pleurodeles</taxon>
    </lineage>
</organism>
<protein>
    <submittedName>
        <fullName evidence="2">Uncharacterized protein</fullName>
    </submittedName>
</protein>
<evidence type="ECO:0000256" key="1">
    <source>
        <dbReference type="SAM" id="MobiDB-lite"/>
    </source>
</evidence>
<evidence type="ECO:0000313" key="3">
    <source>
        <dbReference type="Proteomes" id="UP001066276"/>
    </source>
</evidence>
<sequence length="180" mass="19178">MSPRLRVFRLDHDVASCLPLRAALRNWLGLGPVVSAPQPRHQSRPAPPGTSSRAMEAGTRVRPARRTAPSKGVALPGNQRCSSTISALRRLRPRPAAGTQQPRHGQVGARHTRGTPPGGGDPNGHAGRHGRPPALVERFTTGIGAPKQVAPGSHATPEPGGKIQRLRPLHRLRVHGNPSR</sequence>
<dbReference type="Proteomes" id="UP001066276">
    <property type="component" value="Chromosome 6"/>
</dbReference>
<dbReference type="EMBL" id="JANPWB010000010">
    <property type="protein sequence ID" value="KAJ1139052.1"/>
    <property type="molecule type" value="Genomic_DNA"/>
</dbReference>
<evidence type="ECO:0000313" key="2">
    <source>
        <dbReference type="EMBL" id="KAJ1139052.1"/>
    </source>
</evidence>
<gene>
    <name evidence="2" type="ORF">NDU88_005429</name>
</gene>
<accession>A0AAV7QIA0</accession>
<feature type="region of interest" description="Disordered" evidence="1">
    <location>
        <begin position="32"/>
        <end position="180"/>
    </location>
</feature>
<keyword evidence="3" id="KW-1185">Reference proteome</keyword>
<dbReference type="AlphaFoldDB" id="A0AAV7QIA0"/>
<reference evidence="2" key="1">
    <citation type="journal article" date="2022" name="bioRxiv">
        <title>Sequencing and chromosome-scale assembly of the giantPleurodeles waltlgenome.</title>
        <authorList>
            <person name="Brown T."/>
            <person name="Elewa A."/>
            <person name="Iarovenko S."/>
            <person name="Subramanian E."/>
            <person name="Araus A.J."/>
            <person name="Petzold A."/>
            <person name="Susuki M."/>
            <person name="Suzuki K.-i.T."/>
            <person name="Hayashi T."/>
            <person name="Toyoda A."/>
            <person name="Oliveira C."/>
            <person name="Osipova E."/>
            <person name="Leigh N.D."/>
            <person name="Simon A."/>
            <person name="Yun M.H."/>
        </authorList>
    </citation>
    <scope>NUCLEOTIDE SEQUENCE</scope>
    <source>
        <strain evidence="2">20211129_DDA</strain>
        <tissue evidence="2">Liver</tissue>
    </source>
</reference>
<proteinExistence type="predicted"/>
<feature type="compositionally biased region" description="Basic residues" evidence="1">
    <location>
        <begin position="164"/>
        <end position="174"/>
    </location>
</feature>
<name>A0AAV7QIA0_PLEWA</name>